<dbReference type="PANTHER" id="PTHR10584:SF166">
    <property type="entry name" value="RIBOKINASE"/>
    <property type="match status" value="1"/>
</dbReference>
<sequence length="331" mass="33767">MPGLTAMSPEGFVLCVGRLYSDLVFTGLDAMPEPGREHFARDVTLVPGGGAFITAAHLSGLGRPAALAARIGIDHFGRGLDGPLAASGVDLRWLDRAADAGPQLTVAMAVDSDRAFLTRRAGKAEPATLDAALASGLLRHLHIAELATLREIPDLVARARQCGLTVSLDCSWDAVAIADPAALGLLDGVDLFFPNEAEALALTGAATPEAALDALAARIPAVAIKLGGEGAVAEVAGERLRAAAPPVPVVDTTGAGDAFDAGFLDRWLDGEPLDVCLAWAVACGSLSVQRAGGAESIGTRDSIEATAGRLQATKQSGAARRKTATSLTALT</sequence>
<comment type="caution">
    <text evidence="5">The sequence shown here is derived from an EMBL/GenBank/DDBJ whole genome shotgun (WGS) entry which is preliminary data.</text>
</comment>
<dbReference type="InterPro" id="IPR002173">
    <property type="entry name" value="Carboh/pur_kinase_PfkB_CS"/>
</dbReference>
<gene>
    <name evidence="5" type="ORF">E9232_005771</name>
</gene>
<dbReference type="Pfam" id="PF00294">
    <property type="entry name" value="PfkB"/>
    <property type="match status" value="1"/>
</dbReference>
<dbReference type="RefSeq" id="WP_309799998.1">
    <property type="nucleotide sequence ID" value="NZ_JAVDPW010000011.1"/>
</dbReference>
<dbReference type="Gene3D" id="3.40.1190.20">
    <property type="match status" value="1"/>
</dbReference>
<keyword evidence="2" id="KW-0418">Kinase</keyword>
<dbReference type="PROSITE" id="PS00584">
    <property type="entry name" value="PFKB_KINASES_2"/>
    <property type="match status" value="1"/>
</dbReference>
<dbReference type="EMBL" id="JAVDPW010000011">
    <property type="protein sequence ID" value="MDR6293221.1"/>
    <property type="molecule type" value="Genomic_DNA"/>
</dbReference>
<evidence type="ECO:0000256" key="2">
    <source>
        <dbReference type="ARBA" id="ARBA00022777"/>
    </source>
</evidence>
<evidence type="ECO:0000313" key="5">
    <source>
        <dbReference type="EMBL" id="MDR6293221.1"/>
    </source>
</evidence>
<dbReference type="PANTHER" id="PTHR10584">
    <property type="entry name" value="SUGAR KINASE"/>
    <property type="match status" value="1"/>
</dbReference>
<evidence type="ECO:0000313" key="6">
    <source>
        <dbReference type="Proteomes" id="UP001262410"/>
    </source>
</evidence>
<keyword evidence="6" id="KW-1185">Reference proteome</keyword>
<reference evidence="5 6" key="1">
    <citation type="submission" date="2023-07" db="EMBL/GenBank/DDBJ databases">
        <title>Sorghum-associated microbial communities from plants grown in Nebraska, USA.</title>
        <authorList>
            <person name="Schachtman D."/>
        </authorList>
    </citation>
    <scope>NUCLEOTIDE SEQUENCE [LARGE SCALE GENOMIC DNA]</scope>
    <source>
        <strain evidence="5 6">584</strain>
    </source>
</reference>
<evidence type="ECO:0000256" key="3">
    <source>
        <dbReference type="SAM" id="MobiDB-lite"/>
    </source>
</evidence>
<evidence type="ECO:0000256" key="1">
    <source>
        <dbReference type="ARBA" id="ARBA00022679"/>
    </source>
</evidence>
<accession>A0ABU1JX73</accession>
<keyword evidence="1" id="KW-0808">Transferase</keyword>
<dbReference type="Proteomes" id="UP001262410">
    <property type="component" value="Unassembled WGS sequence"/>
</dbReference>
<dbReference type="InterPro" id="IPR029056">
    <property type="entry name" value="Ribokinase-like"/>
</dbReference>
<evidence type="ECO:0000259" key="4">
    <source>
        <dbReference type="Pfam" id="PF00294"/>
    </source>
</evidence>
<proteinExistence type="predicted"/>
<dbReference type="InterPro" id="IPR011611">
    <property type="entry name" value="PfkB_dom"/>
</dbReference>
<organism evidence="5 6">
    <name type="scientific">Inquilinus ginsengisoli</name>
    <dbReference type="NCBI Taxonomy" id="363840"/>
    <lineage>
        <taxon>Bacteria</taxon>
        <taxon>Pseudomonadati</taxon>
        <taxon>Pseudomonadota</taxon>
        <taxon>Alphaproteobacteria</taxon>
        <taxon>Rhodospirillales</taxon>
        <taxon>Rhodospirillaceae</taxon>
        <taxon>Inquilinus</taxon>
    </lineage>
</organism>
<dbReference type="SUPFAM" id="SSF53613">
    <property type="entry name" value="Ribokinase-like"/>
    <property type="match status" value="1"/>
</dbReference>
<feature type="region of interest" description="Disordered" evidence="3">
    <location>
        <begin position="309"/>
        <end position="331"/>
    </location>
</feature>
<feature type="domain" description="Carbohydrate kinase PfkB" evidence="4">
    <location>
        <begin position="13"/>
        <end position="297"/>
    </location>
</feature>
<name>A0ABU1JX73_9PROT</name>
<protein>
    <recommendedName>
        <fullName evidence="4">Carbohydrate kinase PfkB domain-containing protein</fullName>
    </recommendedName>
</protein>